<gene>
    <name evidence="7" type="ORF">PFISCL1PPCAC_10842</name>
</gene>
<dbReference type="Gene3D" id="1.10.630.10">
    <property type="entry name" value="Cytochrome P450"/>
    <property type="match status" value="1"/>
</dbReference>
<dbReference type="GO" id="GO:0005506">
    <property type="term" value="F:iron ion binding"/>
    <property type="evidence" value="ECO:0007669"/>
    <property type="project" value="InterPro"/>
</dbReference>
<keyword evidence="6" id="KW-0503">Monooxygenase</keyword>
<keyword evidence="3" id="KW-0479">Metal-binding</keyword>
<reference evidence="7" key="1">
    <citation type="submission" date="2023-10" db="EMBL/GenBank/DDBJ databases">
        <title>Genome assembly of Pristionchus species.</title>
        <authorList>
            <person name="Yoshida K."/>
            <person name="Sommer R.J."/>
        </authorList>
    </citation>
    <scope>NUCLEOTIDE SEQUENCE</scope>
    <source>
        <strain evidence="7">RS5133</strain>
    </source>
</reference>
<keyword evidence="8" id="KW-1185">Reference proteome</keyword>
<evidence type="ECO:0000256" key="2">
    <source>
        <dbReference type="ARBA" id="ARBA00022617"/>
    </source>
</evidence>
<dbReference type="PANTHER" id="PTHR24302:SF15">
    <property type="entry name" value="FATTY-ACID PEROXYGENASE"/>
    <property type="match status" value="1"/>
</dbReference>
<dbReference type="InterPro" id="IPR001128">
    <property type="entry name" value="Cyt_P450"/>
</dbReference>
<dbReference type="PANTHER" id="PTHR24302">
    <property type="entry name" value="CYTOCHROME P450 FAMILY 3"/>
    <property type="match status" value="1"/>
</dbReference>
<evidence type="ECO:0000256" key="3">
    <source>
        <dbReference type="ARBA" id="ARBA00022723"/>
    </source>
</evidence>
<comment type="caution">
    <text evidence="7">The sequence shown here is derived from an EMBL/GenBank/DDBJ whole genome shotgun (WGS) entry which is preliminary data.</text>
</comment>
<proteinExistence type="inferred from homology"/>
<dbReference type="GO" id="GO:0020037">
    <property type="term" value="F:heme binding"/>
    <property type="evidence" value="ECO:0007669"/>
    <property type="project" value="InterPro"/>
</dbReference>
<feature type="non-terminal residue" evidence="7">
    <location>
        <position position="230"/>
    </location>
</feature>
<dbReference type="GO" id="GO:0016705">
    <property type="term" value="F:oxidoreductase activity, acting on paired donors, with incorporation or reduction of molecular oxygen"/>
    <property type="evidence" value="ECO:0007669"/>
    <property type="project" value="InterPro"/>
</dbReference>
<dbReference type="PRINTS" id="PR00463">
    <property type="entry name" value="EP450I"/>
</dbReference>
<dbReference type="Proteomes" id="UP001432322">
    <property type="component" value="Unassembled WGS sequence"/>
</dbReference>
<evidence type="ECO:0008006" key="9">
    <source>
        <dbReference type="Google" id="ProtNLM"/>
    </source>
</evidence>
<dbReference type="EMBL" id="BTSY01000003">
    <property type="protein sequence ID" value="GMT19545.1"/>
    <property type="molecule type" value="Genomic_DNA"/>
</dbReference>
<organism evidence="7 8">
    <name type="scientific">Pristionchus fissidentatus</name>
    <dbReference type="NCBI Taxonomy" id="1538716"/>
    <lineage>
        <taxon>Eukaryota</taxon>
        <taxon>Metazoa</taxon>
        <taxon>Ecdysozoa</taxon>
        <taxon>Nematoda</taxon>
        <taxon>Chromadorea</taxon>
        <taxon>Rhabditida</taxon>
        <taxon>Rhabditina</taxon>
        <taxon>Diplogasteromorpha</taxon>
        <taxon>Diplogasteroidea</taxon>
        <taxon>Neodiplogasteridae</taxon>
        <taxon>Pristionchus</taxon>
    </lineage>
</organism>
<protein>
    <recommendedName>
        <fullName evidence="9">Cytochrome P450</fullName>
    </recommendedName>
</protein>
<dbReference type="InterPro" id="IPR050705">
    <property type="entry name" value="Cytochrome_P450_3A"/>
</dbReference>
<evidence type="ECO:0000313" key="7">
    <source>
        <dbReference type="EMBL" id="GMT19545.1"/>
    </source>
</evidence>
<evidence type="ECO:0000256" key="1">
    <source>
        <dbReference type="ARBA" id="ARBA00010617"/>
    </source>
</evidence>
<accession>A0AAV5VNJ3</accession>
<feature type="non-terminal residue" evidence="7">
    <location>
        <position position="1"/>
    </location>
</feature>
<evidence type="ECO:0000313" key="8">
    <source>
        <dbReference type="Proteomes" id="UP001432322"/>
    </source>
</evidence>
<dbReference type="SUPFAM" id="SSF48264">
    <property type="entry name" value="Cytochrome P450"/>
    <property type="match status" value="1"/>
</dbReference>
<evidence type="ECO:0000256" key="6">
    <source>
        <dbReference type="ARBA" id="ARBA00023033"/>
    </source>
</evidence>
<dbReference type="InterPro" id="IPR002401">
    <property type="entry name" value="Cyt_P450_E_grp-I"/>
</dbReference>
<dbReference type="PRINTS" id="PR00385">
    <property type="entry name" value="P450"/>
</dbReference>
<dbReference type="Pfam" id="PF00067">
    <property type="entry name" value="p450"/>
    <property type="match status" value="1"/>
</dbReference>
<evidence type="ECO:0000256" key="4">
    <source>
        <dbReference type="ARBA" id="ARBA00023002"/>
    </source>
</evidence>
<dbReference type="GO" id="GO:0008395">
    <property type="term" value="F:steroid hydroxylase activity"/>
    <property type="evidence" value="ECO:0007669"/>
    <property type="project" value="TreeGrafter"/>
</dbReference>
<keyword evidence="2" id="KW-0349">Heme</keyword>
<sequence length="230" mass="26527">NLFSFFTEYTTDTISQFVMGQKESQYFNNPRVDVVKDMLMRTFDSPLVHIRYAFPFLIPLIKSYLKNTRTPLTASEKLLREDMSKVINERIETRANSPADPNEDPDCIDIFLNMKVDDHELNIRDESKIKMNKVLIHDEVVAQTFAFILAGSDTTANSLAYTALIIANNHEVMRKCQEEIDEVCREESISYEEINNLRYLEATCKETLRFFPLGTFANSRCCMNTTTVCG</sequence>
<dbReference type="AlphaFoldDB" id="A0AAV5VNJ3"/>
<keyword evidence="4" id="KW-0560">Oxidoreductase</keyword>
<keyword evidence="5" id="KW-0408">Iron</keyword>
<evidence type="ECO:0000256" key="5">
    <source>
        <dbReference type="ARBA" id="ARBA00023004"/>
    </source>
</evidence>
<dbReference type="InterPro" id="IPR036396">
    <property type="entry name" value="Cyt_P450_sf"/>
</dbReference>
<name>A0AAV5VNJ3_9BILA</name>
<comment type="similarity">
    <text evidence="1">Belongs to the cytochrome P450 family.</text>
</comment>